<organism evidence="12 13">
    <name type="scientific">Steinernema glaseri</name>
    <dbReference type="NCBI Taxonomy" id="37863"/>
    <lineage>
        <taxon>Eukaryota</taxon>
        <taxon>Metazoa</taxon>
        <taxon>Ecdysozoa</taxon>
        <taxon>Nematoda</taxon>
        <taxon>Chromadorea</taxon>
        <taxon>Rhabditida</taxon>
        <taxon>Tylenchina</taxon>
        <taxon>Panagrolaimomorpha</taxon>
        <taxon>Strongyloidoidea</taxon>
        <taxon>Steinernematidae</taxon>
        <taxon>Steinernema</taxon>
    </lineage>
</organism>
<evidence type="ECO:0000256" key="9">
    <source>
        <dbReference type="ARBA" id="ARBA00023128"/>
    </source>
</evidence>
<dbReference type="Proteomes" id="UP000095287">
    <property type="component" value="Unplaced"/>
</dbReference>
<dbReference type="PANTHER" id="PTHR13099:SF0">
    <property type="entry name" value="NADH DEHYDROGENASE [UBIQUINONE] 1 SUBUNIT C2-RELATED"/>
    <property type="match status" value="1"/>
</dbReference>
<feature type="transmembrane region" description="Helical" evidence="11">
    <location>
        <begin position="107"/>
        <end position="129"/>
    </location>
</feature>
<dbReference type="WBParaSite" id="L893_g11731.t1">
    <property type="protein sequence ID" value="L893_g11731.t1"/>
    <property type="gene ID" value="L893_g11731"/>
</dbReference>
<sequence length="184" mass="21439">MSPSFFIHLLQASSVCDRIQQEVGALPTCWSYSENPAPRSHPVCMSSSTIVSQQELERRESHVRAYSRQRSLVDPFTWTYPWKGFGVMAALSVGTIHLHNLWMKKPWYFAIVPRAALVGVVATLGYGMGMLREHHYRTRDAVVEHYVQLHPEDFDHLKDYHGRAYSKVLLPWYPRRTQYKQFDD</sequence>
<evidence type="ECO:0000256" key="6">
    <source>
        <dbReference type="ARBA" id="ARBA00022792"/>
    </source>
</evidence>
<keyword evidence="12" id="KW-1185">Reference proteome</keyword>
<accession>A0A1I7Y2C0</accession>
<keyword evidence="9" id="KW-0496">Mitochondrion</keyword>
<evidence type="ECO:0000256" key="2">
    <source>
        <dbReference type="ARBA" id="ARBA00008674"/>
    </source>
</evidence>
<dbReference type="InterPro" id="IPR009423">
    <property type="entry name" value="NDUC2"/>
</dbReference>
<evidence type="ECO:0000256" key="10">
    <source>
        <dbReference type="ARBA" id="ARBA00023136"/>
    </source>
</evidence>
<evidence type="ECO:0000256" key="5">
    <source>
        <dbReference type="ARBA" id="ARBA00022692"/>
    </source>
</evidence>
<dbReference type="AlphaFoldDB" id="A0A1I7Y2C0"/>
<dbReference type="GO" id="GO:0005743">
    <property type="term" value="C:mitochondrial inner membrane"/>
    <property type="evidence" value="ECO:0007669"/>
    <property type="project" value="UniProtKB-SubCell"/>
</dbReference>
<keyword evidence="3" id="KW-0813">Transport</keyword>
<comment type="similarity">
    <text evidence="2">Belongs to the complex I NDUFC2 subunit family.</text>
</comment>
<evidence type="ECO:0000313" key="12">
    <source>
        <dbReference type="Proteomes" id="UP000095287"/>
    </source>
</evidence>
<dbReference type="Pfam" id="PF06374">
    <property type="entry name" value="NDUF_C2"/>
    <property type="match status" value="1"/>
</dbReference>
<reference evidence="13" key="1">
    <citation type="submission" date="2016-11" db="UniProtKB">
        <authorList>
            <consortium name="WormBaseParasite"/>
        </authorList>
    </citation>
    <scope>IDENTIFICATION</scope>
</reference>
<evidence type="ECO:0000256" key="4">
    <source>
        <dbReference type="ARBA" id="ARBA00022660"/>
    </source>
</evidence>
<comment type="subcellular location">
    <subcellularLocation>
        <location evidence="1">Mitochondrion inner membrane</location>
        <topology evidence="1">Single-pass membrane protein</topology>
        <orientation evidence="1">Matrix side</orientation>
    </subcellularLocation>
</comment>
<evidence type="ECO:0000256" key="11">
    <source>
        <dbReference type="SAM" id="Phobius"/>
    </source>
</evidence>
<dbReference type="GO" id="GO:0006120">
    <property type="term" value="P:mitochondrial electron transport, NADH to ubiquinone"/>
    <property type="evidence" value="ECO:0007669"/>
    <property type="project" value="InterPro"/>
</dbReference>
<protein>
    <submittedName>
        <fullName evidence="13">NADH dehydrogenase [ubiquinone] 1 subunit C2</fullName>
    </submittedName>
</protein>
<keyword evidence="5 11" id="KW-0812">Transmembrane</keyword>
<evidence type="ECO:0000256" key="3">
    <source>
        <dbReference type="ARBA" id="ARBA00022448"/>
    </source>
</evidence>
<keyword evidence="10 11" id="KW-0472">Membrane</keyword>
<keyword evidence="7" id="KW-0249">Electron transport</keyword>
<name>A0A1I7Y2C0_9BILA</name>
<dbReference type="PANTHER" id="PTHR13099">
    <property type="entry name" value="NADH-UBIQUINONE OXIDOREDUCTASE SUBUNIT B14.5B"/>
    <property type="match status" value="1"/>
</dbReference>
<keyword evidence="6" id="KW-0999">Mitochondrion inner membrane</keyword>
<proteinExistence type="inferred from homology"/>
<evidence type="ECO:0000256" key="7">
    <source>
        <dbReference type="ARBA" id="ARBA00022982"/>
    </source>
</evidence>
<keyword evidence="4" id="KW-0679">Respiratory chain</keyword>
<evidence type="ECO:0000313" key="13">
    <source>
        <dbReference type="WBParaSite" id="L893_g11731.t1"/>
    </source>
</evidence>
<keyword evidence="8 11" id="KW-1133">Transmembrane helix</keyword>
<evidence type="ECO:0000256" key="1">
    <source>
        <dbReference type="ARBA" id="ARBA00004298"/>
    </source>
</evidence>
<evidence type="ECO:0000256" key="8">
    <source>
        <dbReference type="ARBA" id="ARBA00022989"/>
    </source>
</evidence>